<protein>
    <submittedName>
        <fullName evidence="1">Uncharacterized protein</fullName>
    </submittedName>
</protein>
<name>A0A0J6FAD9_COCPO</name>
<gene>
    <name evidence="1" type="ORF">CPAG_03528</name>
</gene>
<accession>A0A0J6FAD9</accession>
<dbReference type="Proteomes" id="UP000054567">
    <property type="component" value="Unassembled WGS sequence"/>
</dbReference>
<reference evidence="1 2" key="1">
    <citation type="submission" date="2007-06" db="EMBL/GenBank/DDBJ databases">
        <title>The Genome Sequence of Coccidioides posadasii RMSCC_3488.</title>
        <authorList>
            <consortium name="Coccidioides Genome Resources Consortium"/>
            <consortium name="The Broad Institute Genome Sequencing Platform"/>
            <person name="Henn M.R."/>
            <person name="Sykes S."/>
            <person name="Young S."/>
            <person name="Jaffe D."/>
            <person name="Berlin A."/>
            <person name="Alvarez P."/>
            <person name="Butler J."/>
            <person name="Gnerre S."/>
            <person name="Grabherr M."/>
            <person name="Mauceli E."/>
            <person name="Brockman W."/>
            <person name="Kodira C."/>
            <person name="Alvarado L."/>
            <person name="Zeng Q."/>
            <person name="Crawford M."/>
            <person name="Antoine C."/>
            <person name="Devon K."/>
            <person name="Galgiani J."/>
            <person name="Orsborn K."/>
            <person name="Lewis M.L."/>
            <person name="Nusbaum C."/>
            <person name="Galagan J."/>
            <person name="Birren B."/>
        </authorList>
    </citation>
    <scope>NUCLEOTIDE SEQUENCE [LARGE SCALE GENOMIC DNA]</scope>
    <source>
        <strain evidence="1 2">RMSCC 3488</strain>
    </source>
</reference>
<evidence type="ECO:0000313" key="2">
    <source>
        <dbReference type="Proteomes" id="UP000054567"/>
    </source>
</evidence>
<reference evidence="2" key="3">
    <citation type="journal article" date="2010" name="Genome Res.">
        <title>Population genomic sequencing of Coccidioides fungi reveals recent hybridization and transposon control.</title>
        <authorList>
            <person name="Neafsey D.E."/>
            <person name="Barker B.M."/>
            <person name="Sharpton T.J."/>
            <person name="Stajich J.E."/>
            <person name="Park D.J."/>
            <person name="Whiston E."/>
            <person name="Hung C.-Y."/>
            <person name="McMahan C."/>
            <person name="White J."/>
            <person name="Sykes S."/>
            <person name="Heiman D."/>
            <person name="Young S."/>
            <person name="Zeng Q."/>
            <person name="Abouelleil A."/>
            <person name="Aftuck L."/>
            <person name="Bessette D."/>
            <person name="Brown A."/>
            <person name="FitzGerald M."/>
            <person name="Lui A."/>
            <person name="Macdonald J.P."/>
            <person name="Priest M."/>
            <person name="Orbach M.J."/>
            <person name="Galgiani J.N."/>
            <person name="Kirkland T.N."/>
            <person name="Cole G.T."/>
            <person name="Birren B.W."/>
            <person name="Henn M.R."/>
            <person name="Taylor J.W."/>
            <person name="Rounsley S.D."/>
        </authorList>
    </citation>
    <scope>NUCLEOTIDE SEQUENCE [LARGE SCALE GENOMIC DNA]</scope>
    <source>
        <strain evidence="2">RMSCC 3488</strain>
    </source>
</reference>
<evidence type="ECO:0000313" key="1">
    <source>
        <dbReference type="EMBL" id="KMM67193.1"/>
    </source>
</evidence>
<sequence>MNLKDRDRGFEEECSKYIHSSTRVFHTHTTCLISWLHGDTPHRCLRLERCADPYYEEIPVYKEIFRIRLMTGPNASGRGLIRGFWAPQISSTDSLPINE</sequence>
<reference evidence="2" key="2">
    <citation type="journal article" date="2009" name="Genome Res.">
        <title>Comparative genomic analyses of the human fungal pathogens Coccidioides and their relatives.</title>
        <authorList>
            <person name="Sharpton T.J."/>
            <person name="Stajich J.E."/>
            <person name="Rounsley S.D."/>
            <person name="Gardner M.J."/>
            <person name="Wortman J.R."/>
            <person name="Jordar V.S."/>
            <person name="Maiti R."/>
            <person name="Kodira C.D."/>
            <person name="Neafsey D.E."/>
            <person name="Zeng Q."/>
            <person name="Hung C.-Y."/>
            <person name="McMahan C."/>
            <person name="Muszewska A."/>
            <person name="Grynberg M."/>
            <person name="Mandel M.A."/>
            <person name="Kellner E.M."/>
            <person name="Barker B.M."/>
            <person name="Galgiani J.N."/>
            <person name="Orbach M.J."/>
            <person name="Kirkland T.N."/>
            <person name="Cole G.T."/>
            <person name="Henn M.R."/>
            <person name="Birren B.W."/>
            <person name="Taylor J.W."/>
        </authorList>
    </citation>
    <scope>NUCLEOTIDE SEQUENCE [LARGE SCALE GENOMIC DNA]</scope>
    <source>
        <strain evidence="2">RMSCC 3488</strain>
    </source>
</reference>
<dbReference type="AlphaFoldDB" id="A0A0J6FAD9"/>
<dbReference type="EMBL" id="DS268110">
    <property type="protein sequence ID" value="KMM67193.1"/>
    <property type="molecule type" value="Genomic_DNA"/>
</dbReference>
<organism evidence="1 2">
    <name type="scientific">Coccidioides posadasii RMSCC 3488</name>
    <dbReference type="NCBI Taxonomy" id="454284"/>
    <lineage>
        <taxon>Eukaryota</taxon>
        <taxon>Fungi</taxon>
        <taxon>Dikarya</taxon>
        <taxon>Ascomycota</taxon>
        <taxon>Pezizomycotina</taxon>
        <taxon>Eurotiomycetes</taxon>
        <taxon>Eurotiomycetidae</taxon>
        <taxon>Onygenales</taxon>
        <taxon>Onygenaceae</taxon>
        <taxon>Coccidioides</taxon>
    </lineage>
</organism>
<dbReference type="VEuPathDB" id="FungiDB:CPAG_03528"/>
<proteinExistence type="predicted"/>